<evidence type="ECO:0000313" key="2">
    <source>
        <dbReference type="Proteomes" id="UP001144978"/>
    </source>
</evidence>
<protein>
    <submittedName>
        <fullName evidence="1">Uncharacterized protein</fullName>
    </submittedName>
</protein>
<gene>
    <name evidence="1" type="ORF">NUW54_g11164</name>
</gene>
<comment type="caution">
    <text evidence="1">The sequence shown here is derived from an EMBL/GenBank/DDBJ whole genome shotgun (WGS) entry which is preliminary data.</text>
</comment>
<dbReference type="Proteomes" id="UP001144978">
    <property type="component" value="Unassembled WGS sequence"/>
</dbReference>
<organism evidence="1 2">
    <name type="scientific">Trametes sanguinea</name>
    <dbReference type="NCBI Taxonomy" id="158606"/>
    <lineage>
        <taxon>Eukaryota</taxon>
        <taxon>Fungi</taxon>
        <taxon>Dikarya</taxon>
        <taxon>Basidiomycota</taxon>
        <taxon>Agaricomycotina</taxon>
        <taxon>Agaricomycetes</taxon>
        <taxon>Polyporales</taxon>
        <taxon>Polyporaceae</taxon>
        <taxon>Trametes</taxon>
    </lineage>
</organism>
<name>A0ACC1NLG1_9APHY</name>
<evidence type="ECO:0000313" key="1">
    <source>
        <dbReference type="EMBL" id="KAJ2979254.1"/>
    </source>
</evidence>
<dbReference type="EMBL" id="JANSHE010004266">
    <property type="protein sequence ID" value="KAJ2979254.1"/>
    <property type="molecule type" value="Genomic_DNA"/>
</dbReference>
<sequence>MSDETSKTTSEQNAEDRSNAEPSNPLEVMNAMTSETAGNSALGGHGESLTGESAHPSGPVVLNPGKSKRFDWTALVRIPRHNSSGGAQGCLGR</sequence>
<accession>A0ACC1NLG1</accession>
<keyword evidence="2" id="KW-1185">Reference proteome</keyword>
<reference evidence="1" key="1">
    <citation type="submission" date="2022-08" db="EMBL/GenBank/DDBJ databases">
        <title>Genome Sequence of Pycnoporus sanguineus.</title>
        <authorList>
            <person name="Buettner E."/>
        </authorList>
    </citation>
    <scope>NUCLEOTIDE SEQUENCE</scope>
    <source>
        <strain evidence="1">CG-C14</strain>
    </source>
</reference>
<proteinExistence type="predicted"/>